<name>A0A6L2JE14_TANCI</name>
<evidence type="ECO:0000313" key="2">
    <source>
        <dbReference type="EMBL" id="GEU34942.1"/>
    </source>
</evidence>
<dbReference type="InterPro" id="IPR025724">
    <property type="entry name" value="GAG-pre-integrase_dom"/>
</dbReference>
<proteinExistence type="predicted"/>
<dbReference type="Pfam" id="PF13976">
    <property type="entry name" value="gag_pre-integrs"/>
    <property type="match status" value="1"/>
</dbReference>
<feature type="domain" description="GAG-pre-integrase" evidence="1">
    <location>
        <begin position="546"/>
        <end position="617"/>
    </location>
</feature>
<protein>
    <submittedName>
        <fullName evidence="2">Retrovirus-related Pol polyprotein from transposon TNT 1-94</fullName>
    </submittedName>
</protein>
<reference evidence="2" key="1">
    <citation type="journal article" date="2019" name="Sci. Rep.">
        <title>Draft genome of Tanacetum cinerariifolium, the natural source of mosquito coil.</title>
        <authorList>
            <person name="Yamashiro T."/>
            <person name="Shiraishi A."/>
            <person name="Satake H."/>
            <person name="Nakayama K."/>
        </authorList>
    </citation>
    <scope>NUCLEOTIDE SEQUENCE</scope>
</reference>
<evidence type="ECO:0000259" key="1">
    <source>
        <dbReference type="Pfam" id="PF13976"/>
    </source>
</evidence>
<organism evidence="2">
    <name type="scientific">Tanacetum cinerariifolium</name>
    <name type="common">Dalmatian daisy</name>
    <name type="synonym">Chrysanthemum cinerariifolium</name>
    <dbReference type="NCBI Taxonomy" id="118510"/>
    <lineage>
        <taxon>Eukaryota</taxon>
        <taxon>Viridiplantae</taxon>
        <taxon>Streptophyta</taxon>
        <taxon>Embryophyta</taxon>
        <taxon>Tracheophyta</taxon>
        <taxon>Spermatophyta</taxon>
        <taxon>Magnoliopsida</taxon>
        <taxon>eudicotyledons</taxon>
        <taxon>Gunneridae</taxon>
        <taxon>Pentapetalae</taxon>
        <taxon>asterids</taxon>
        <taxon>campanulids</taxon>
        <taxon>Asterales</taxon>
        <taxon>Asteraceae</taxon>
        <taxon>Asteroideae</taxon>
        <taxon>Anthemideae</taxon>
        <taxon>Anthemidinae</taxon>
        <taxon>Tanacetum</taxon>
    </lineage>
</organism>
<sequence length="746" mass="85868">MIIKKDYEIAKKESSDEQCSNSRREDEEYAMVVRDFEKFFKRRVRFVRQPRNDKKTFQRIRDDKNGKSDRKCFRFGDPNHLIEECPKPLKDKNQRAFVRGSWRDSEEEDDEKIKDETCVAQTSNETSPLVDDDLDKEEAIKITKKKILESDIEDETLEIDEIVNIKESRNHPLEKVIGNLNQRTLRPDIMFSICLCARFQEAPKTSHLEAVKRIFRYIKDTRQMIPEPGDADHEVPVNPTFHEQTNDELTEKELKQIEDDDQAIHTILLGLPEDIYATVDSCETAQEIWLRVQKRMKGITNQNKNGNVIAARAEGNANGNNGIQLQAEEFDLVVVVADLDEIEEVNANCILMANQQQASTSGTQTDKAPVYDSDRSTENKLHDTIYENSKLRAQLFDKVSEQKDTTKDITTKTRRPHHRNNAKNDKVLFVSKSSRFKNKEVKVEDHSRNLLHFKNKKHMSSACNNVKLPIRNDKCKIVYAIILGFGDLQWGNILITKVYLVEGLGHNLFSIGRFCDSDLEVTFRRNTCFVRNFEGVDLLKENRTTNLYTINLPDMASISLICLMARTTSTNSWLWHQRLSHLNFDTVNDLVRNDLVTGLLKFKYHKKHIFPSCEQEKRKRVSRPAKLVPNSKHRLHLLHMDLCGLIRIASINGKRVYNRRTKKIIKTINVTFDELSAMVFEQSSLKPGLQSMTYGQISSGLDLPNAPSTITTQKPTEGELDLLFEAMFDDHVGGQPSATLRTILAA</sequence>
<dbReference type="AlphaFoldDB" id="A0A6L2JE14"/>
<gene>
    <name evidence="2" type="ORF">Tci_006920</name>
</gene>
<accession>A0A6L2JE14</accession>
<comment type="caution">
    <text evidence="2">The sequence shown here is derived from an EMBL/GenBank/DDBJ whole genome shotgun (WGS) entry which is preliminary data.</text>
</comment>
<dbReference type="EMBL" id="BKCJ010000634">
    <property type="protein sequence ID" value="GEU34942.1"/>
    <property type="molecule type" value="Genomic_DNA"/>
</dbReference>